<protein>
    <submittedName>
        <fullName evidence="1">SRPBCC family protein</fullName>
    </submittedName>
</protein>
<dbReference type="SUPFAM" id="SSF55961">
    <property type="entry name" value="Bet v1-like"/>
    <property type="match status" value="1"/>
</dbReference>
<evidence type="ECO:0000313" key="1">
    <source>
        <dbReference type="EMBL" id="TMP32811.1"/>
    </source>
</evidence>
<dbReference type="AlphaFoldDB" id="A0A5S3WUC9"/>
<proteinExistence type="predicted"/>
<name>A0A5S3WUC9_9GAMM</name>
<comment type="caution">
    <text evidence="1">The sequence shown here is derived from an EMBL/GenBank/DDBJ whole genome shotgun (WGS) entry which is preliminary data.</text>
</comment>
<evidence type="ECO:0000313" key="2">
    <source>
        <dbReference type="Proteomes" id="UP000310249"/>
    </source>
</evidence>
<accession>A0A5S3WUC9</accession>
<reference evidence="1 2" key="1">
    <citation type="submission" date="2018-01" db="EMBL/GenBank/DDBJ databases">
        <authorList>
            <person name="Paulsen S."/>
            <person name="Gram L.K."/>
        </authorList>
    </citation>
    <scope>NUCLEOTIDE SEQUENCE [LARGE SCALE GENOMIC DNA]</scope>
    <source>
        <strain evidence="1 2">S2676</strain>
    </source>
</reference>
<dbReference type="InterPro" id="IPR019587">
    <property type="entry name" value="Polyketide_cyclase/dehydratase"/>
</dbReference>
<dbReference type="CDD" id="cd07821">
    <property type="entry name" value="PYR_PYL_RCAR_like"/>
    <property type="match status" value="1"/>
</dbReference>
<dbReference type="InterPro" id="IPR023393">
    <property type="entry name" value="START-like_dom_sf"/>
</dbReference>
<organism evidence="1 2">
    <name type="scientific">Pseudoalteromonas rubra</name>
    <dbReference type="NCBI Taxonomy" id="43658"/>
    <lineage>
        <taxon>Bacteria</taxon>
        <taxon>Pseudomonadati</taxon>
        <taxon>Pseudomonadota</taxon>
        <taxon>Gammaproteobacteria</taxon>
        <taxon>Alteromonadales</taxon>
        <taxon>Pseudoalteromonadaceae</taxon>
        <taxon>Pseudoalteromonas</taxon>
    </lineage>
</organism>
<dbReference type="Pfam" id="PF10604">
    <property type="entry name" value="Polyketide_cyc2"/>
    <property type="match status" value="1"/>
</dbReference>
<dbReference type="OrthoDB" id="6293039at2"/>
<sequence length="150" mass="17282">MCKEQPMVNILCQKVIPAEPHTVLETLLDHQQLGRFFNARFKVVQSAVHPAIRGGSGCIREVSMLGIRFYEQILHADEHAIRYQIVGDFPVKQHHGEIRLRRSTGKQSTRVDYHVRFAAPRYLPGFVLRRVVTRDINLALTRLEALYAPR</sequence>
<dbReference type="Gene3D" id="3.30.530.20">
    <property type="match status" value="1"/>
</dbReference>
<gene>
    <name evidence="1" type="ORF">CWB99_01530</name>
</gene>
<dbReference type="Proteomes" id="UP000310249">
    <property type="component" value="Unassembled WGS sequence"/>
</dbReference>
<reference evidence="2" key="2">
    <citation type="submission" date="2019-06" db="EMBL/GenBank/DDBJ databases">
        <title>Co-occurence of chitin degradation, pigmentation and bioactivity in marine Pseudoalteromonas.</title>
        <authorList>
            <person name="Sonnenschein E.C."/>
            <person name="Bech P.K."/>
        </authorList>
    </citation>
    <scope>NUCLEOTIDE SEQUENCE [LARGE SCALE GENOMIC DNA]</scope>
    <source>
        <strain evidence="2">S2676</strain>
    </source>
</reference>
<dbReference type="EMBL" id="PNCI01000002">
    <property type="protein sequence ID" value="TMP32811.1"/>
    <property type="molecule type" value="Genomic_DNA"/>
</dbReference>